<evidence type="ECO:0000313" key="3">
    <source>
        <dbReference type="Proteomes" id="UP000011083"/>
    </source>
</evidence>
<dbReference type="Proteomes" id="UP000011083">
    <property type="component" value="Unassembled WGS sequence"/>
</dbReference>
<dbReference type="KEGG" id="acan:ACA1_287940"/>
<dbReference type="GeneID" id="14926136"/>
<feature type="signal peptide" evidence="1">
    <location>
        <begin position="1"/>
        <end position="19"/>
    </location>
</feature>
<keyword evidence="1" id="KW-0732">Signal</keyword>
<feature type="chain" id="PRO_5003990549" evidence="1">
    <location>
        <begin position="20"/>
        <end position="705"/>
    </location>
</feature>
<evidence type="ECO:0000256" key="1">
    <source>
        <dbReference type="SAM" id="SignalP"/>
    </source>
</evidence>
<dbReference type="NCBIfam" id="NF041940">
    <property type="entry name" value="choice_anch_X"/>
    <property type="match status" value="1"/>
</dbReference>
<keyword evidence="3" id="KW-1185">Reference proteome</keyword>
<dbReference type="OrthoDB" id="15309at2759"/>
<dbReference type="EMBL" id="KB007805">
    <property type="protein sequence ID" value="ELR25093.1"/>
    <property type="molecule type" value="Genomic_DNA"/>
</dbReference>
<proteinExistence type="predicted"/>
<organism evidence="2 3">
    <name type="scientific">Acanthamoeba castellanii (strain ATCC 30010 / Neff)</name>
    <dbReference type="NCBI Taxonomy" id="1257118"/>
    <lineage>
        <taxon>Eukaryota</taxon>
        <taxon>Amoebozoa</taxon>
        <taxon>Discosea</taxon>
        <taxon>Longamoebia</taxon>
        <taxon>Centramoebida</taxon>
        <taxon>Acanthamoebidae</taxon>
        <taxon>Acanthamoeba</taxon>
    </lineage>
</organism>
<dbReference type="VEuPathDB" id="AmoebaDB:ACA1_287940"/>
<dbReference type="OMA" id="WAYSEED"/>
<dbReference type="AlphaFoldDB" id="L8HKB9"/>
<reference evidence="2 3" key="1">
    <citation type="journal article" date="2013" name="Genome Biol.">
        <title>Genome of Acanthamoeba castellanii highlights extensive lateral gene transfer and early evolution of tyrosine kinase signaling.</title>
        <authorList>
            <person name="Clarke M."/>
            <person name="Lohan A.J."/>
            <person name="Liu B."/>
            <person name="Lagkouvardos I."/>
            <person name="Roy S."/>
            <person name="Zafar N."/>
            <person name="Bertelli C."/>
            <person name="Schilde C."/>
            <person name="Kianianmomeni A."/>
            <person name="Burglin T.R."/>
            <person name="Frech C."/>
            <person name="Turcotte B."/>
            <person name="Kopec K.O."/>
            <person name="Synnott J.M."/>
            <person name="Choo C."/>
            <person name="Paponov I."/>
            <person name="Finkler A."/>
            <person name="Soon Heng Tan C."/>
            <person name="Hutchins A.P."/>
            <person name="Weinmeier T."/>
            <person name="Rattei T."/>
            <person name="Chu J.S."/>
            <person name="Gimenez G."/>
            <person name="Irimia M."/>
            <person name="Rigden D.J."/>
            <person name="Fitzpatrick D.A."/>
            <person name="Lorenzo-Morales J."/>
            <person name="Bateman A."/>
            <person name="Chiu C.H."/>
            <person name="Tang P."/>
            <person name="Hegemann P."/>
            <person name="Fromm H."/>
            <person name="Raoult D."/>
            <person name="Greub G."/>
            <person name="Miranda-Saavedra D."/>
            <person name="Chen N."/>
            <person name="Nash P."/>
            <person name="Ginger M.L."/>
            <person name="Horn M."/>
            <person name="Schaap P."/>
            <person name="Caler L."/>
            <person name="Loftus B."/>
        </authorList>
    </citation>
    <scope>NUCLEOTIDE SEQUENCE [LARGE SCALE GENOMIC DNA]</scope>
    <source>
        <strain evidence="2 3">Neff</strain>
    </source>
</reference>
<evidence type="ECO:0000313" key="2">
    <source>
        <dbReference type="EMBL" id="ELR25093.1"/>
    </source>
</evidence>
<sequence>MQLHRSLLLVALLVAVAIAIQPPSNEFRKKLQGPPSEFAQHTIPQPELAALTSDSAWYDLMFTKADDGTFVWKGEVVVDSQEELDISIFSPYEDKLDIIVQPPNELPFSLKLAIATRDLMARRHFEGISAPYELSFTSETGPYGIDGASYPVTTYTFAKPAVGVWSAQVIIKAEDVPTDAPAALAMITNKASLELFSHLNQYELEVGQEVGLIANLFDRAAFVEGVRPAAVLTASVAPTMVVNYPSGRQVKVTMHDDGVHADLLSNDGVFGGVVEALEPGQYTARAVFEGTTATGARFVRTTEHSFHVVNPYISLTGLADVEYSKEDKAFYFHIDVDVYVGSPSPSSFGYVNVYLLVATLILTAIQAAENTAVKAYAEVWGTDESGYQYAPVAWMEAMVDSYKSAAGEDVITLMLHEDWVHNAKVSAPFQLRKVWIQDRDWNVVMSERSSIFVDCSAIKSFKVDRTRRTVPVTDEMRVGPRPASMRNISRIQGQGTLLLVHGYCAGQNEFPRDQFTNAIQFQDYKQARSNDAFALKIREFGEQFDAFSIGGLAATHLHSYYWSKLENAQGGRLIQSVGSPYYGSGLAGTLASIGRIFGLGCGRNNDLTYDGASKWAAGLPAAAVKDVFYYTTQYKDAFLSRWCVFGANLVLYRPNDGTTELKKAKLAGATHAGHKEGWCHTNGMKFQNQCADPERNKEMNAAAAR</sequence>
<gene>
    <name evidence="2" type="ORF">ACA1_287940</name>
</gene>
<dbReference type="RefSeq" id="XP_004367848.1">
    <property type="nucleotide sequence ID" value="XM_004367791.1"/>
</dbReference>
<name>L8HKB9_ACACF</name>
<protein>
    <submittedName>
        <fullName evidence="2">Conditioned medium factor, putative</fullName>
    </submittedName>
</protein>
<accession>L8HKB9</accession>